<proteinExistence type="predicted"/>
<dbReference type="OMA" id="PRKAAHW"/>
<evidence type="ECO:0000313" key="3">
    <source>
        <dbReference type="Proteomes" id="UP000299211"/>
    </source>
</evidence>
<dbReference type="EMBL" id="BJHX01000004">
    <property type="protein sequence ID" value="GDY70317.1"/>
    <property type="molecule type" value="Genomic_DNA"/>
</dbReference>
<dbReference type="GeneID" id="41544590"/>
<dbReference type="RefSeq" id="WP_010988918.1">
    <property type="nucleotide sequence ID" value="NZ_BAABTN010000104.1"/>
</dbReference>
<dbReference type="STRING" id="33903.AQJ43_37240"/>
<evidence type="ECO:0000313" key="4">
    <source>
        <dbReference type="Proteomes" id="UP000302139"/>
    </source>
</evidence>
<evidence type="ECO:0000313" key="2">
    <source>
        <dbReference type="EMBL" id="GDY80627.1"/>
    </source>
</evidence>
<comment type="caution">
    <text evidence="1">The sequence shown here is derived from an EMBL/GenBank/DDBJ whole genome shotgun (WGS) entry which is preliminary data.</text>
</comment>
<dbReference type="AlphaFoldDB" id="A0A4D4MG95"/>
<dbReference type="EMBL" id="BJHY01000003">
    <property type="protein sequence ID" value="GDY80627.1"/>
    <property type="molecule type" value="Genomic_DNA"/>
</dbReference>
<reference evidence="1 4" key="2">
    <citation type="submission" date="2019-04" db="EMBL/GenBank/DDBJ databases">
        <title>Draft genome sequences of Streptomyces avermitilis NBRC 14893.</title>
        <authorList>
            <person name="Komaki H."/>
            <person name="Tamura T."/>
            <person name="Hosoyama A."/>
        </authorList>
    </citation>
    <scope>NUCLEOTIDE SEQUENCE [LARGE SCALE GENOMIC DNA]</scope>
    <source>
        <strain evidence="1 4">NBRC 14893</strain>
    </source>
</reference>
<dbReference type="Proteomes" id="UP000302139">
    <property type="component" value="Unassembled WGS sequence"/>
</dbReference>
<sequence length="73" mass="8390">MAGPPLSPRKAAHWNSRFEQARAQGERGPEEFFRVWLDLVKVSAIQKARRTGDHGVFNALSAELERIYRDHCQ</sequence>
<protein>
    <submittedName>
        <fullName evidence="1">Uncharacterized protein</fullName>
    </submittedName>
</protein>
<name>A0A4D4MG95_STRAX</name>
<reference evidence="2 3" key="1">
    <citation type="submission" date="2019-04" db="EMBL/GenBank/DDBJ databases">
        <title>Draft genome sequences of Streptomyces avermitilis ATCC 31267.</title>
        <authorList>
            <person name="Komaki H."/>
            <person name="Tamura T."/>
            <person name="Hosoyama A."/>
        </authorList>
    </citation>
    <scope>NUCLEOTIDE SEQUENCE [LARGE SCALE GENOMIC DNA]</scope>
    <source>
        <strain evidence="2 3">ATCC 31267</strain>
    </source>
</reference>
<dbReference type="Proteomes" id="UP000299211">
    <property type="component" value="Unassembled WGS sequence"/>
</dbReference>
<gene>
    <name evidence="1" type="ORF">SAV14893_097100</name>
    <name evidence="2" type="ORF">SAV31267_101120</name>
</gene>
<organism evidence="1 4">
    <name type="scientific">Streptomyces avermitilis</name>
    <dbReference type="NCBI Taxonomy" id="33903"/>
    <lineage>
        <taxon>Bacteria</taxon>
        <taxon>Bacillati</taxon>
        <taxon>Actinomycetota</taxon>
        <taxon>Actinomycetes</taxon>
        <taxon>Kitasatosporales</taxon>
        <taxon>Streptomycetaceae</taxon>
        <taxon>Streptomyces</taxon>
    </lineage>
</organism>
<evidence type="ECO:0000313" key="1">
    <source>
        <dbReference type="EMBL" id="GDY70317.1"/>
    </source>
</evidence>
<accession>A0A4D4MG95</accession>